<comment type="caution">
    <text evidence="2">The sequence shown here is derived from an EMBL/GenBank/DDBJ whole genome shotgun (WGS) entry which is preliminary data.</text>
</comment>
<organism evidence="2 3">
    <name type="scientific">Corchorus olitorius</name>
    <dbReference type="NCBI Taxonomy" id="93759"/>
    <lineage>
        <taxon>Eukaryota</taxon>
        <taxon>Viridiplantae</taxon>
        <taxon>Streptophyta</taxon>
        <taxon>Embryophyta</taxon>
        <taxon>Tracheophyta</taxon>
        <taxon>Spermatophyta</taxon>
        <taxon>Magnoliopsida</taxon>
        <taxon>eudicotyledons</taxon>
        <taxon>Gunneridae</taxon>
        <taxon>Pentapetalae</taxon>
        <taxon>rosids</taxon>
        <taxon>malvids</taxon>
        <taxon>Malvales</taxon>
        <taxon>Malvaceae</taxon>
        <taxon>Grewioideae</taxon>
        <taxon>Apeibeae</taxon>
        <taxon>Corchorus</taxon>
    </lineage>
</organism>
<evidence type="ECO:0000313" key="3">
    <source>
        <dbReference type="Proteomes" id="UP000187203"/>
    </source>
</evidence>
<reference evidence="3" key="1">
    <citation type="submission" date="2013-09" db="EMBL/GenBank/DDBJ databases">
        <title>Corchorus olitorius genome sequencing.</title>
        <authorList>
            <person name="Alam M."/>
            <person name="Haque M.S."/>
            <person name="Islam M.S."/>
            <person name="Emdad E.M."/>
            <person name="Islam M.M."/>
            <person name="Ahmed B."/>
            <person name="Halim A."/>
            <person name="Hossen Q.M.M."/>
            <person name="Hossain M.Z."/>
            <person name="Ahmed R."/>
            <person name="Khan M.M."/>
            <person name="Islam R."/>
            <person name="Rashid M.M."/>
            <person name="Khan S.A."/>
            <person name="Rahman M.S."/>
            <person name="Alam M."/>
            <person name="Yahiya A.S."/>
            <person name="Khan M.S."/>
            <person name="Azam M.S."/>
            <person name="Haque T."/>
            <person name="Lashkar M.Z.H."/>
            <person name="Akhand A.I."/>
            <person name="Morshed G."/>
            <person name="Roy S."/>
            <person name="Uddin K.S."/>
            <person name="Rabeya T."/>
            <person name="Hossain A.S."/>
            <person name="Chowdhury A."/>
            <person name="Snigdha A.R."/>
            <person name="Mortoza M.S."/>
            <person name="Matin S.A."/>
            <person name="Hoque S.M.E."/>
            <person name="Islam M.K."/>
            <person name="Roy D.K."/>
            <person name="Haider R."/>
            <person name="Moosa M.M."/>
            <person name="Elias S.M."/>
            <person name="Hasan A.M."/>
            <person name="Jahan S."/>
            <person name="Shafiuddin M."/>
            <person name="Mahmood N."/>
            <person name="Shommy N.S."/>
        </authorList>
    </citation>
    <scope>NUCLEOTIDE SEQUENCE [LARGE SCALE GENOMIC DNA]</scope>
    <source>
        <strain evidence="3">cv. O-4</strain>
    </source>
</reference>
<keyword evidence="1" id="KW-1133">Transmembrane helix</keyword>
<protein>
    <submittedName>
        <fullName evidence="2">Uncharacterized protein</fullName>
    </submittedName>
</protein>
<proteinExistence type="predicted"/>
<name>A0A1R3GUX5_9ROSI</name>
<feature type="transmembrane region" description="Helical" evidence="1">
    <location>
        <begin position="29"/>
        <end position="51"/>
    </location>
</feature>
<keyword evidence="1" id="KW-0812">Transmembrane</keyword>
<keyword evidence="1" id="KW-0472">Membrane</keyword>
<keyword evidence="3" id="KW-1185">Reference proteome</keyword>
<dbReference type="EMBL" id="AWUE01021556">
    <property type="protein sequence ID" value="OMO61821.1"/>
    <property type="molecule type" value="Genomic_DNA"/>
</dbReference>
<evidence type="ECO:0000313" key="2">
    <source>
        <dbReference type="EMBL" id="OMO61821.1"/>
    </source>
</evidence>
<dbReference type="AlphaFoldDB" id="A0A1R3GUX5"/>
<accession>A0A1R3GUX5</accession>
<sequence>MADLIDAARQEEVVAAEMEEVLAAQLEKVVAAAMAYELVVLLIAFPELVAVEMTRMKHHVQLLLIPPVVDGGIYGSGCCGVPRPITTGCGGG</sequence>
<evidence type="ECO:0000256" key="1">
    <source>
        <dbReference type="SAM" id="Phobius"/>
    </source>
</evidence>
<dbReference type="Proteomes" id="UP000187203">
    <property type="component" value="Unassembled WGS sequence"/>
</dbReference>
<gene>
    <name evidence="2" type="ORF">COLO4_33325</name>
</gene>